<dbReference type="PANTHER" id="PTHR46360:SF1">
    <property type="entry name" value="DISKS LARGE HOMOLOG 5"/>
    <property type="match status" value="1"/>
</dbReference>
<dbReference type="GO" id="GO:0035331">
    <property type="term" value="P:negative regulation of hippo signaling"/>
    <property type="evidence" value="ECO:0007669"/>
    <property type="project" value="TreeGrafter"/>
</dbReference>
<dbReference type="InterPro" id="IPR053004">
    <property type="entry name" value="MAGUK_Signaling_Regulators"/>
</dbReference>
<dbReference type="SUPFAM" id="SSF50156">
    <property type="entry name" value="PDZ domain-like"/>
    <property type="match status" value="1"/>
</dbReference>
<evidence type="ECO:0000313" key="4">
    <source>
        <dbReference type="Proteomes" id="UP001178461"/>
    </source>
</evidence>
<feature type="domain" description="PDZ" evidence="2">
    <location>
        <begin position="128"/>
        <end position="208"/>
    </location>
</feature>
<reference evidence="3" key="1">
    <citation type="submission" date="2022-12" db="EMBL/GenBank/DDBJ databases">
        <authorList>
            <person name="Alioto T."/>
            <person name="Alioto T."/>
            <person name="Gomez Garrido J."/>
        </authorList>
    </citation>
    <scope>NUCLEOTIDE SEQUENCE</scope>
</reference>
<dbReference type="EMBL" id="OX395130">
    <property type="protein sequence ID" value="CAI5774311.1"/>
    <property type="molecule type" value="Genomic_DNA"/>
</dbReference>
<dbReference type="PANTHER" id="PTHR46360">
    <property type="entry name" value="DISKS LARGE HOMOLOG 5"/>
    <property type="match status" value="1"/>
</dbReference>
<evidence type="ECO:0000256" key="1">
    <source>
        <dbReference type="SAM" id="MobiDB-lite"/>
    </source>
</evidence>
<gene>
    <name evidence="3" type="ORF">PODLI_1B029389</name>
</gene>
<feature type="region of interest" description="Disordered" evidence="1">
    <location>
        <begin position="31"/>
        <end position="127"/>
    </location>
</feature>
<dbReference type="Proteomes" id="UP001178461">
    <property type="component" value="Chromosome 5"/>
</dbReference>
<dbReference type="CDD" id="cd06766">
    <property type="entry name" value="PDZ4_DLG5-like"/>
    <property type="match status" value="1"/>
</dbReference>
<proteinExistence type="predicted"/>
<dbReference type="PROSITE" id="PS50106">
    <property type="entry name" value="PDZ"/>
    <property type="match status" value="1"/>
</dbReference>
<dbReference type="InterPro" id="IPR036034">
    <property type="entry name" value="PDZ_sf"/>
</dbReference>
<feature type="compositionally biased region" description="Low complexity" evidence="1">
    <location>
        <begin position="35"/>
        <end position="52"/>
    </location>
</feature>
<sequence>MKVGSSSNLQYRTEGIKIPWTPKYQRTVIGSSRGSLSHSECSSPSLVSPVSVGQHQKDNSWLEPMSSHSTPQGSRAATLDSHSITDTVNEKDEGITTPPSKQTTPTTNPCNSIRNSVDTSKRTPEPRTVTIKKSQEELGIQICGGNLHGIFVSDVEDDSPAKGPDGLVLGDMILEYGSVDTRNKTAEEAYLEMLKPDENVRIKAQYRIEEFNKNSTSYPEMDSVSVL</sequence>
<name>A0AA35P3M2_9SAUR</name>
<protein>
    <submittedName>
        <fullName evidence="3">Disks large homolog 5 isoform X1</fullName>
    </submittedName>
</protein>
<dbReference type="Pfam" id="PF16610">
    <property type="entry name" value="dbPDZ_assoc"/>
    <property type="match status" value="1"/>
</dbReference>
<dbReference type="Gene3D" id="2.30.42.10">
    <property type="match status" value="1"/>
</dbReference>
<dbReference type="AlphaFoldDB" id="A0AA35P3M2"/>
<feature type="compositionally biased region" description="Low complexity" evidence="1">
    <location>
        <begin position="96"/>
        <end position="109"/>
    </location>
</feature>
<dbReference type="Pfam" id="PF00595">
    <property type="entry name" value="PDZ"/>
    <property type="match status" value="1"/>
</dbReference>
<keyword evidence="4" id="KW-1185">Reference proteome</keyword>
<feature type="compositionally biased region" description="Polar residues" evidence="1">
    <location>
        <begin position="66"/>
        <end position="87"/>
    </location>
</feature>
<dbReference type="SMART" id="SM00228">
    <property type="entry name" value="PDZ"/>
    <property type="match status" value="1"/>
</dbReference>
<evidence type="ECO:0000313" key="3">
    <source>
        <dbReference type="EMBL" id="CAI5774311.1"/>
    </source>
</evidence>
<dbReference type="InterPro" id="IPR001478">
    <property type="entry name" value="PDZ"/>
</dbReference>
<dbReference type="GO" id="GO:0005886">
    <property type="term" value="C:plasma membrane"/>
    <property type="evidence" value="ECO:0007669"/>
    <property type="project" value="TreeGrafter"/>
</dbReference>
<accession>A0AA35P3M2</accession>
<organism evidence="3 4">
    <name type="scientific">Podarcis lilfordi</name>
    <name type="common">Lilford's wall lizard</name>
    <dbReference type="NCBI Taxonomy" id="74358"/>
    <lineage>
        <taxon>Eukaryota</taxon>
        <taxon>Metazoa</taxon>
        <taxon>Chordata</taxon>
        <taxon>Craniata</taxon>
        <taxon>Vertebrata</taxon>
        <taxon>Euteleostomi</taxon>
        <taxon>Lepidosauria</taxon>
        <taxon>Squamata</taxon>
        <taxon>Bifurcata</taxon>
        <taxon>Unidentata</taxon>
        <taxon>Episquamata</taxon>
        <taxon>Laterata</taxon>
        <taxon>Lacertibaenia</taxon>
        <taxon>Lacertidae</taxon>
        <taxon>Podarcis</taxon>
    </lineage>
</organism>
<evidence type="ECO:0000259" key="2">
    <source>
        <dbReference type="PROSITE" id="PS50106"/>
    </source>
</evidence>